<dbReference type="AlphaFoldDB" id="A0A9N8RXL6"/>
<dbReference type="RefSeq" id="WP_228877937.1">
    <property type="nucleotide sequence ID" value="NZ_CAJQZC010000005.1"/>
</dbReference>
<evidence type="ECO:0000256" key="1">
    <source>
        <dbReference type="SAM" id="MobiDB-lite"/>
    </source>
</evidence>
<accession>A0A9N8RXL6</accession>
<sequence length="256" mass="29628">MEPHRIVSREEWIAAQRAHLAHEKACTRARDELNRQRLALPWVKVDKTYTFDTQQGSQTLAELFDGRSQLLVYHFMFGPDWEEGCPGCSFGMDHTDGALQHLEHHDVSFVAVSRAPLAKLEAFRKRMGWKFRWVSSAQSDFNYDYNVSYTDEQMKAGKVFYNFDVQDFECDEMHGLSAFYKDENGTVYHTFSRYARGGEPMIGTYAFLDVAPKGRNETNNMMDWMRHHDRYEDDGRQQKASAPEGGSCCSEMSRGK</sequence>
<keyword evidence="3" id="KW-1185">Reference proteome</keyword>
<evidence type="ECO:0000313" key="2">
    <source>
        <dbReference type="EMBL" id="CAG4901653.1"/>
    </source>
</evidence>
<protein>
    <recommendedName>
        <fullName evidence="4">DUF899 domain-containing protein</fullName>
    </recommendedName>
</protein>
<dbReference type="Pfam" id="PF05988">
    <property type="entry name" value="DUF899"/>
    <property type="match status" value="1"/>
</dbReference>
<evidence type="ECO:0000313" key="3">
    <source>
        <dbReference type="Proteomes" id="UP000789704"/>
    </source>
</evidence>
<dbReference type="InterPro" id="IPR010296">
    <property type="entry name" value="DUF899_thioredox"/>
</dbReference>
<reference evidence="2" key="1">
    <citation type="submission" date="2021-04" db="EMBL/GenBank/DDBJ databases">
        <authorList>
            <person name="Vanwijnsberghe S."/>
        </authorList>
    </citation>
    <scope>NUCLEOTIDE SEQUENCE</scope>
    <source>
        <strain evidence="2">LMG 31841</strain>
    </source>
</reference>
<feature type="region of interest" description="Disordered" evidence="1">
    <location>
        <begin position="232"/>
        <end position="256"/>
    </location>
</feature>
<evidence type="ECO:0008006" key="4">
    <source>
        <dbReference type="Google" id="ProtNLM"/>
    </source>
</evidence>
<dbReference type="SUPFAM" id="SSF52833">
    <property type="entry name" value="Thioredoxin-like"/>
    <property type="match status" value="1"/>
</dbReference>
<dbReference type="InterPro" id="IPR036249">
    <property type="entry name" value="Thioredoxin-like_sf"/>
</dbReference>
<dbReference type="EMBL" id="CAJQZC010000005">
    <property type="protein sequence ID" value="CAG4901653.1"/>
    <property type="molecule type" value="Genomic_DNA"/>
</dbReference>
<dbReference type="Gene3D" id="3.40.30.10">
    <property type="entry name" value="Glutaredoxin"/>
    <property type="match status" value="1"/>
</dbReference>
<comment type="caution">
    <text evidence="2">The sequence shown here is derived from an EMBL/GenBank/DDBJ whole genome shotgun (WGS) entry which is preliminary data.</text>
</comment>
<dbReference type="Proteomes" id="UP000789704">
    <property type="component" value="Unassembled WGS sequence"/>
</dbReference>
<gene>
    <name evidence="2" type="ORF">LMG31841_03017</name>
</gene>
<organism evidence="2 3">
    <name type="scientific">Paraburkholderia saeva</name>
    <dbReference type="NCBI Taxonomy" id="2777537"/>
    <lineage>
        <taxon>Bacteria</taxon>
        <taxon>Pseudomonadati</taxon>
        <taxon>Pseudomonadota</taxon>
        <taxon>Betaproteobacteria</taxon>
        <taxon>Burkholderiales</taxon>
        <taxon>Burkholderiaceae</taxon>
        <taxon>Paraburkholderia</taxon>
    </lineage>
</organism>
<proteinExistence type="predicted"/>
<name>A0A9N8RXL6_9BURK</name>